<dbReference type="EMBL" id="BPLR01019609">
    <property type="protein sequence ID" value="GIX69718.1"/>
    <property type="molecule type" value="Genomic_DNA"/>
</dbReference>
<accession>A0AAV4MB96</accession>
<reference evidence="2 3" key="1">
    <citation type="submission" date="2021-06" db="EMBL/GenBank/DDBJ databases">
        <title>Caerostris extrusa draft genome.</title>
        <authorList>
            <person name="Kono N."/>
            <person name="Arakawa K."/>
        </authorList>
    </citation>
    <scope>NUCLEOTIDE SEQUENCE [LARGE SCALE GENOMIC DNA]</scope>
</reference>
<evidence type="ECO:0000313" key="3">
    <source>
        <dbReference type="Proteomes" id="UP001054945"/>
    </source>
</evidence>
<comment type="caution">
    <text evidence="2">The sequence shown here is derived from an EMBL/GenBank/DDBJ whole genome shotgun (WGS) entry which is preliminary data.</text>
</comment>
<protein>
    <submittedName>
        <fullName evidence="2">Uncharacterized protein</fullName>
    </submittedName>
</protein>
<feature type="compositionally biased region" description="Polar residues" evidence="1">
    <location>
        <begin position="1"/>
        <end position="11"/>
    </location>
</feature>
<proteinExistence type="predicted"/>
<organism evidence="2 3">
    <name type="scientific">Caerostris extrusa</name>
    <name type="common">Bark spider</name>
    <name type="synonym">Caerostris bankana</name>
    <dbReference type="NCBI Taxonomy" id="172846"/>
    <lineage>
        <taxon>Eukaryota</taxon>
        <taxon>Metazoa</taxon>
        <taxon>Ecdysozoa</taxon>
        <taxon>Arthropoda</taxon>
        <taxon>Chelicerata</taxon>
        <taxon>Arachnida</taxon>
        <taxon>Araneae</taxon>
        <taxon>Araneomorphae</taxon>
        <taxon>Entelegynae</taxon>
        <taxon>Araneoidea</taxon>
        <taxon>Araneidae</taxon>
        <taxon>Caerostris</taxon>
    </lineage>
</organism>
<feature type="compositionally biased region" description="Basic and acidic residues" evidence="1">
    <location>
        <begin position="22"/>
        <end position="39"/>
    </location>
</feature>
<dbReference type="AlphaFoldDB" id="A0AAV4MB96"/>
<evidence type="ECO:0000313" key="2">
    <source>
        <dbReference type="EMBL" id="GIX69718.1"/>
    </source>
</evidence>
<feature type="compositionally biased region" description="Basic and acidic residues" evidence="1">
    <location>
        <begin position="52"/>
        <end position="69"/>
    </location>
</feature>
<feature type="region of interest" description="Disordered" evidence="1">
    <location>
        <begin position="1"/>
        <end position="75"/>
    </location>
</feature>
<gene>
    <name evidence="2" type="ORF">CEXT_438811</name>
</gene>
<evidence type="ECO:0000256" key="1">
    <source>
        <dbReference type="SAM" id="MobiDB-lite"/>
    </source>
</evidence>
<keyword evidence="3" id="KW-1185">Reference proteome</keyword>
<dbReference type="Proteomes" id="UP001054945">
    <property type="component" value="Unassembled WGS sequence"/>
</dbReference>
<sequence length="75" mass="8380">MQVQHSSQGTESRSHHPGGGWHPDEQATPPRDRPADRPRLLRHRQGPGGVSGDRDVQEHGVRGQEDIHHGLRVVF</sequence>
<name>A0AAV4MB96_CAEEX</name>